<keyword evidence="2" id="KW-0808">Transferase</keyword>
<evidence type="ECO:0000256" key="1">
    <source>
        <dbReference type="ARBA" id="ARBA00022603"/>
    </source>
</evidence>
<feature type="domain" description="Methyltransferase" evidence="4">
    <location>
        <begin position="46"/>
        <end position="151"/>
    </location>
</feature>
<dbReference type="RefSeq" id="WP_231334992.1">
    <property type="nucleotide sequence ID" value="NZ_CP059572.1"/>
</dbReference>
<evidence type="ECO:0000256" key="2">
    <source>
        <dbReference type="ARBA" id="ARBA00022679"/>
    </source>
</evidence>
<evidence type="ECO:0000313" key="6">
    <source>
        <dbReference type="Proteomes" id="UP001049518"/>
    </source>
</evidence>
<dbReference type="CDD" id="cd02440">
    <property type="entry name" value="AdoMet_MTases"/>
    <property type="match status" value="1"/>
</dbReference>
<dbReference type="Pfam" id="PF13847">
    <property type="entry name" value="Methyltransf_31"/>
    <property type="match status" value="1"/>
</dbReference>
<evidence type="ECO:0000256" key="3">
    <source>
        <dbReference type="ARBA" id="ARBA00022691"/>
    </source>
</evidence>
<dbReference type="Proteomes" id="UP001049518">
    <property type="component" value="Chromosome"/>
</dbReference>
<evidence type="ECO:0000313" key="5">
    <source>
        <dbReference type="EMBL" id="QXJ21812.1"/>
    </source>
</evidence>
<proteinExistence type="predicted"/>
<dbReference type="PANTHER" id="PTHR43464:SF19">
    <property type="entry name" value="UBIQUINONE BIOSYNTHESIS O-METHYLTRANSFERASE, MITOCHONDRIAL"/>
    <property type="match status" value="1"/>
</dbReference>
<keyword evidence="3" id="KW-0949">S-adenosyl-L-methionine</keyword>
<dbReference type="GO" id="GO:0008168">
    <property type="term" value="F:methyltransferase activity"/>
    <property type="evidence" value="ECO:0007669"/>
    <property type="project" value="UniProtKB-KW"/>
</dbReference>
<organism evidence="5 6">
    <name type="scientific">Actinomadura graeca</name>
    <dbReference type="NCBI Taxonomy" id="2750812"/>
    <lineage>
        <taxon>Bacteria</taxon>
        <taxon>Bacillati</taxon>
        <taxon>Actinomycetota</taxon>
        <taxon>Actinomycetes</taxon>
        <taxon>Streptosporangiales</taxon>
        <taxon>Thermomonosporaceae</taxon>
        <taxon>Actinomadura</taxon>
    </lineage>
</organism>
<accession>A0ABX8QSU5</accession>
<keyword evidence="1 5" id="KW-0489">Methyltransferase</keyword>
<gene>
    <name evidence="5" type="ORF">AGRA3207_002711</name>
</gene>
<dbReference type="EMBL" id="CP059572">
    <property type="protein sequence ID" value="QXJ21812.1"/>
    <property type="molecule type" value="Genomic_DNA"/>
</dbReference>
<dbReference type="InterPro" id="IPR025714">
    <property type="entry name" value="Methyltranfer_dom"/>
</dbReference>
<protein>
    <submittedName>
        <fullName evidence="5">Class I SAM-dependent methyltransferase</fullName>
    </submittedName>
</protein>
<sequence>MRPIANTHHAEAWNGWEGVHRAQNAGRYNAIVNAFNDDLLHAAAITPGDQVLDVGCGTGHVTLLAARCASDGQVVGVDLSLPMLERARADAAEQGIANARFEQGDAQVHPFPEGGFDVAISRGGCLFFEDPVAAFANILFGLRPGGRLAFLVPQAGTSDSPIACATAALKPLLREPAPTARGMDSLLDPARIREVLGAAGFADVTIAAVQAPMHFGQDAEDATEFIFSQGAVRLNLQSVDQAVAEQTRNELRDGLLAFETPEGVLIPGDVWLVSAVRP</sequence>
<dbReference type="SUPFAM" id="SSF53335">
    <property type="entry name" value="S-adenosyl-L-methionine-dependent methyltransferases"/>
    <property type="match status" value="1"/>
</dbReference>
<keyword evidence="6" id="KW-1185">Reference proteome</keyword>
<dbReference type="PANTHER" id="PTHR43464">
    <property type="entry name" value="METHYLTRANSFERASE"/>
    <property type="match status" value="1"/>
</dbReference>
<reference evidence="5" key="1">
    <citation type="submission" date="2020-07" db="EMBL/GenBank/DDBJ databases">
        <authorList>
            <person name="Tarantini F.S."/>
            <person name="Hong K.W."/>
            <person name="Chan K.G."/>
        </authorList>
    </citation>
    <scope>NUCLEOTIDE SEQUENCE</scope>
    <source>
        <strain evidence="5">32-07</strain>
    </source>
</reference>
<name>A0ABX8QSU5_9ACTN</name>
<dbReference type="InterPro" id="IPR029063">
    <property type="entry name" value="SAM-dependent_MTases_sf"/>
</dbReference>
<dbReference type="Gene3D" id="3.40.50.150">
    <property type="entry name" value="Vaccinia Virus protein VP39"/>
    <property type="match status" value="1"/>
</dbReference>
<evidence type="ECO:0000259" key="4">
    <source>
        <dbReference type="Pfam" id="PF13847"/>
    </source>
</evidence>
<dbReference type="GO" id="GO:0032259">
    <property type="term" value="P:methylation"/>
    <property type="evidence" value="ECO:0007669"/>
    <property type="project" value="UniProtKB-KW"/>
</dbReference>